<organism evidence="2">
    <name type="scientific">termite gut metagenome</name>
    <dbReference type="NCBI Taxonomy" id="433724"/>
    <lineage>
        <taxon>unclassified sequences</taxon>
        <taxon>metagenomes</taxon>
        <taxon>organismal metagenomes</taxon>
    </lineage>
</organism>
<evidence type="ECO:0000259" key="1">
    <source>
        <dbReference type="Pfam" id="PF13173"/>
    </source>
</evidence>
<sequence length="83" mass="9745">MKRKIYNELVNWKNRSGRMPLIVNGARQVGKSYILQEFGKQEFDNYIIVNLETDKALAEKFEENITPMAIIQYLESAHSQRII</sequence>
<dbReference type="Pfam" id="PF13173">
    <property type="entry name" value="AAA_14"/>
    <property type="match status" value="1"/>
</dbReference>
<gene>
    <name evidence="2" type="ORF">EZS27_032487</name>
</gene>
<protein>
    <recommendedName>
        <fullName evidence="1">AAA domain-containing protein</fullName>
    </recommendedName>
</protein>
<proteinExistence type="predicted"/>
<comment type="caution">
    <text evidence="2">The sequence shown here is derived from an EMBL/GenBank/DDBJ whole genome shotgun (WGS) entry which is preliminary data.</text>
</comment>
<dbReference type="EMBL" id="SNRY01004554">
    <property type="protein sequence ID" value="KAA6317338.1"/>
    <property type="molecule type" value="Genomic_DNA"/>
</dbReference>
<feature type="domain" description="AAA" evidence="1">
    <location>
        <begin position="19"/>
        <end position="71"/>
    </location>
</feature>
<name>A0A5J4Q8E9_9ZZZZ</name>
<evidence type="ECO:0000313" key="2">
    <source>
        <dbReference type="EMBL" id="KAA6317338.1"/>
    </source>
</evidence>
<dbReference type="AlphaFoldDB" id="A0A5J4Q8E9"/>
<accession>A0A5J4Q8E9</accession>
<reference evidence="2" key="1">
    <citation type="submission" date="2019-03" db="EMBL/GenBank/DDBJ databases">
        <title>Single cell metagenomics reveals metabolic interactions within the superorganism composed of flagellate Streblomastix strix and complex community of Bacteroidetes bacteria on its surface.</title>
        <authorList>
            <person name="Treitli S.C."/>
            <person name="Kolisko M."/>
            <person name="Husnik F."/>
            <person name="Keeling P."/>
            <person name="Hampl V."/>
        </authorList>
    </citation>
    <scope>NUCLEOTIDE SEQUENCE</scope>
    <source>
        <strain evidence="2">STM</strain>
    </source>
</reference>
<feature type="non-terminal residue" evidence="2">
    <location>
        <position position="83"/>
    </location>
</feature>
<dbReference type="InterPro" id="IPR041682">
    <property type="entry name" value="AAA_14"/>
</dbReference>